<reference evidence="2" key="1">
    <citation type="submission" date="2021-02" db="EMBL/GenBank/DDBJ databases">
        <title>Genome-Resolved Metagenomics of a Microbial Community Performing Photosynthetic Biological Nutrient Removal.</title>
        <authorList>
            <person name="Mcdaniel E.A."/>
        </authorList>
    </citation>
    <scope>NUCLEOTIDE SEQUENCE</scope>
    <source>
        <strain evidence="2">UWPOB_OBS1</strain>
    </source>
</reference>
<dbReference type="GO" id="GO:0005507">
    <property type="term" value="F:copper ion binding"/>
    <property type="evidence" value="ECO:0007669"/>
    <property type="project" value="TreeGrafter"/>
</dbReference>
<evidence type="ECO:0000313" key="2">
    <source>
        <dbReference type="EMBL" id="MBN8660518.1"/>
    </source>
</evidence>
<gene>
    <name evidence="2" type="ORF">J0M35_09165</name>
</gene>
<dbReference type="Proteomes" id="UP000664277">
    <property type="component" value="Unassembled WGS sequence"/>
</dbReference>
<organism evidence="2 3">
    <name type="scientific">Candidatus Obscuribacter phosphatis</name>
    <dbReference type="NCBI Taxonomy" id="1906157"/>
    <lineage>
        <taxon>Bacteria</taxon>
        <taxon>Bacillati</taxon>
        <taxon>Candidatus Melainabacteria</taxon>
        <taxon>Candidatus Obscuribacterales</taxon>
        <taxon>Candidatus Obscuribacteraceae</taxon>
        <taxon>Candidatus Obscuribacter</taxon>
    </lineage>
</organism>
<dbReference type="InterPro" id="IPR015867">
    <property type="entry name" value="N-reg_PII/ATP_PRibTrfase_C"/>
</dbReference>
<sequence length="115" mass="12726">MNKDQSWETETLVVLVTAPSAEAQTLATKLLEAKLIACANVLPSVLSIYSWKGETAVDQESLLVMKTRSEIYAQLEAKIKELHSYEVPEILAVSVERGSKAYLDWVKESLSKVGN</sequence>
<dbReference type="EMBL" id="JAFLCK010000011">
    <property type="protein sequence ID" value="MBN8660518.1"/>
    <property type="molecule type" value="Genomic_DNA"/>
</dbReference>
<dbReference type="PANTHER" id="PTHR23419">
    <property type="entry name" value="DIVALENT CATION TOLERANCE CUTA-RELATED"/>
    <property type="match status" value="1"/>
</dbReference>
<dbReference type="AlphaFoldDB" id="A0A8J7PF45"/>
<comment type="caution">
    <text evidence="2">The sequence shown here is derived from an EMBL/GenBank/DDBJ whole genome shotgun (WGS) entry which is preliminary data.</text>
</comment>
<dbReference type="InterPro" id="IPR004323">
    <property type="entry name" value="Ion_tolerance_CutA"/>
</dbReference>
<protein>
    <submittedName>
        <fullName evidence="2">Divalent-cation tolerance protein CutA</fullName>
    </submittedName>
</protein>
<name>A0A8J7PF45_9BACT</name>
<comment type="similarity">
    <text evidence="1">Belongs to the CutA family.</text>
</comment>
<dbReference type="PANTHER" id="PTHR23419:SF8">
    <property type="entry name" value="FI09726P"/>
    <property type="match status" value="1"/>
</dbReference>
<dbReference type="Gene3D" id="3.30.70.120">
    <property type="match status" value="1"/>
</dbReference>
<accession>A0A8J7PF45</accession>
<dbReference type="Pfam" id="PF03091">
    <property type="entry name" value="CutA1"/>
    <property type="match status" value="1"/>
</dbReference>
<dbReference type="SUPFAM" id="SSF54913">
    <property type="entry name" value="GlnB-like"/>
    <property type="match status" value="1"/>
</dbReference>
<proteinExistence type="inferred from homology"/>
<evidence type="ECO:0000256" key="1">
    <source>
        <dbReference type="ARBA" id="ARBA00010169"/>
    </source>
</evidence>
<dbReference type="InterPro" id="IPR011322">
    <property type="entry name" value="N-reg_PII-like_a/b"/>
</dbReference>
<dbReference type="GO" id="GO:0010038">
    <property type="term" value="P:response to metal ion"/>
    <property type="evidence" value="ECO:0007669"/>
    <property type="project" value="InterPro"/>
</dbReference>
<evidence type="ECO:0000313" key="3">
    <source>
        <dbReference type="Proteomes" id="UP000664277"/>
    </source>
</evidence>